<gene>
    <name evidence="1" type="ORF">J2S03_001021</name>
</gene>
<evidence type="ECO:0000313" key="2">
    <source>
        <dbReference type="Proteomes" id="UP001232973"/>
    </source>
</evidence>
<protein>
    <submittedName>
        <fullName evidence="1">Uncharacterized protein</fullName>
    </submittedName>
</protein>
<organism evidence="1 2">
    <name type="scientific">Alicyclobacillus cycloheptanicus</name>
    <dbReference type="NCBI Taxonomy" id="1457"/>
    <lineage>
        <taxon>Bacteria</taxon>
        <taxon>Bacillati</taxon>
        <taxon>Bacillota</taxon>
        <taxon>Bacilli</taxon>
        <taxon>Bacillales</taxon>
        <taxon>Alicyclobacillaceae</taxon>
        <taxon>Alicyclobacillus</taxon>
    </lineage>
</organism>
<keyword evidence="2" id="KW-1185">Reference proteome</keyword>
<proteinExistence type="predicted"/>
<evidence type="ECO:0000313" key="1">
    <source>
        <dbReference type="EMBL" id="MDQ0189205.1"/>
    </source>
</evidence>
<accession>A0ABT9XFX9</accession>
<name>A0ABT9XFX9_9BACL</name>
<dbReference type="Proteomes" id="UP001232973">
    <property type="component" value="Unassembled WGS sequence"/>
</dbReference>
<dbReference type="EMBL" id="JAUSTP010000005">
    <property type="protein sequence ID" value="MDQ0189205.1"/>
    <property type="molecule type" value="Genomic_DNA"/>
</dbReference>
<comment type="caution">
    <text evidence="1">The sequence shown here is derived from an EMBL/GenBank/DDBJ whole genome shotgun (WGS) entry which is preliminary data.</text>
</comment>
<sequence>MSTEQRHQTTLSELGFTVDVDDLPYLNEYPGEWRITGEGEMPRNFWLVTTDGVGHPVHGDLSPQQILDWGREQGWQCAYVAPYGRHVVGARDEIQLHDWLHDRKERHRTNVMD</sequence>
<reference evidence="1 2" key="1">
    <citation type="submission" date="2023-07" db="EMBL/GenBank/DDBJ databases">
        <title>Genomic Encyclopedia of Type Strains, Phase IV (KMG-IV): sequencing the most valuable type-strain genomes for metagenomic binning, comparative biology and taxonomic classification.</title>
        <authorList>
            <person name="Goeker M."/>
        </authorList>
    </citation>
    <scope>NUCLEOTIDE SEQUENCE [LARGE SCALE GENOMIC DNA]</scope>
    <source>
        <strain evidence="1 2">DSM 4006</strain>
    </source>
</reference>
<dbReference type="RefSeq" id="WP_274455061.1">
    <property type="nucleotide sequence ID" value="NZ_CP067097.1"/>
</dbReference>